<accession>A0ABS7QMS2</accession>
<keyword evidence="1" id="KW-0472">Membrane</keyword>
<comment type="caution">
    <text evidence="2">The sequence shown here is derived from an EMBL/GenBank/DDBJ whole genome shotgun (WGS) entry which is preliminary data.</text>
</comment>
<evidence type="ECO:0000313" key="3">
    <source>
        <dbReference type="Proteomes" id="UP001198565"/>
    </source>
</evidence>
<dbReference type="EMBL" id="JAINVZ010000003">
    <property type="protein sequence ID" value="MBY8884495.1"/>
    <property type="molecule type" value="Genomic_DNA"/>
</dbReference>
<feature type="transmembrane region" description="Helical" evidence="1">
    <location>
        <begin position="61"/>
        <end position="85"/>
    </location>
</feature>
<sequence length="91" mass="9239">MNTVASAHTPAATRSDADGTAVASFIIGLLGTFVLNAVFGPLAIILGCVSLARATRRRGRALLGIALGVADVAILATLIATHHSISWTPGF</sequence>
<name>A0ABS7QMS2_9ACTN</name>
<dbReference type="RefSeq" id="WP_222974934.1">
    <property type="nucleotide sequence ID" value="NZ_JAINVZ010000003.1"/>
</dbReference>
<evidence type="ECO:0000256" key="1">
    <source>
        <dbReference type="SAM" id="Phobius"/>
    </source>
</evidence>
<gene>
    <name evidence="2" type="ORF">K7472_06505</name>
</gene>
<organism evidence="2 3">
    <name type="scientific">Streptantibioticus parmotrematis</name>
    <dbReference type="NCBI Taxonomy" id="2873249"/>
    <lineage>
        <taxon>Bacteria</taxon>
        <taxon>Bacillati</taxon>
        <taxon>Actinomycetota</taxon>
        <taxon>Actinomycetes</taxon>
        <taxon>Kitasatosporales</taxon>
        <taxon>Streptomycetaceae</taxon>
        <taxon>Streptantibioticus</taxon>
    </lineage>
</organism>
<feature type="transmembrane region" description="Helical" evidence="1">
    <location>
        <begin position="20"/>
        <end position="49"/>
    </location>
</feature>
<protein>
    <submittedName>
        <fullName evidence="2">DUF4190 domain-containing protein</fullName>
    </submittedName>
</protein>
<proteinExistence type="predicted"/>
<reference evidence="2 3" key="1">
    <citation type="submission" date="2021-08" db="EMBL/GenBank/DDBJ databases">
        <title>Streptomyces sp. PTM05 isolated from lichen.</title>
        <authorList>
            <person name="Somphong A."/>
            <person name="Phongsopitanun W."/>
            <person name="Tanasupawat S."/>
        </authorList>
    </citation>
    <scope>NUCLEOTIDE SEQUENCE [LARGE SCALE GENOMIC DNA]</scope>
    <source>
        <strain evidence="2 3">Ptm05</strain>
    </source>
</reference>
<keyword evidence="1" id="KW-1133">Transmembrane helix</keyword>
<keyword evidence="3" id="KW-1185">Reference proteome</keyword>
<evidence type="ECO:0000313" key="2">
    <source>
        <dbReference type="EMBL" id="MBY8884495.1"/>
    </source>
</evidence>
<dbReference type="Proteomes" id="UP001198565">
    <property type="component" value="Unassembled WGS sequence"/>
</dbReference>
<keyword evidence="1" id="KW-0812">Transmembrane</keyword>